<dbReference type="InterPro" id="IPR023346">
    <property type="entry name" value="Lysozyme-like_dom_sf"/>
</dbReference>
<name>A0A0C4Y7D8_9BURK</name>
<keyword evidence="2" id="KW-1185">Reference proteome</keyword>
<dbReference type="AlphaFoldDB" id="A0A0C4Y7D8"/>
<dbReference type="Gene3D" id="1.10.530.10">
    <property type="match status" value="1"/>
</dbReference>
<dbReference type="EMBL" id="CP010536">
    <property type="protein sequence ID" value="AJG18853.1"/>
    <property type="molecule type" value="Genomic_DNA"/>
</dbReference>
<organism evidence="1 2">
    <name type="scientific">Cupriavidus basilensis</name>
    <dbReference type="NCBI Taxonomy" id="68895"/>
    <lineage>
        <taxon>Bacteria</taxon>
        <taxon>Pseudomonadati</taxon>
        <taxon>Pseudomonadota</taxon>
        <taxon>Betaproteobacteria</taxon>
        <taxon>Burkholderiales</taxon>
        <taxon>Burkholderiaceae</taxon>
        <taxon>Cupriavidus</taxon>
    </lineage>
</organism>
<gene>
    <name evidence="1" type="ORF">RR42_m1452</name>
</gene>
<protein>
    <submittedName>
        <fullName evidence="1">Phage lysin murein transglycosylase</fullName>
    </submittedName>
</protein>
<dbReference type="KEGG" id="cbw:RR42_m1452"/>
<dbReference type="Proteomes" id="UP000031843">
    <property type="component" value="Chromosome main"/>
</dbReference>
<proteinExistence type="predicted"/>
<evidence type="ECO:0000313" key="2">
    <source>
        <dbReference type="Proteomes" id="UP000031843"/>
    </source>
</evidence>
<accession>A0A0C4Y7D8</accession>
<sequence>MQAQAQKLPGDADRYLPTLKGEIARYWPDLQPRAWPPALIEQESNWKLRATLRTSRELGCGLGQFTKALNSDGSVRFDALAETRRLDRSLAGWSWSDCYNAEYQLRGVILKLKANERQCAAWMRGNREVKACNAASYNGGGGSVLKRINTCKATSGCESHLWFGHLERLCPQSQKKAAQYGESFCEINSRYPGRVEARMPKYVGPMERP</sequence>
<evidence type="ECO:0000313" key="1">
    <source>
        <dbReference type="EMBL" id="AJG18853.1"/>
    </source>
</evidence>
<dbReference type="STRING" id="68895.RR42_m1452"/>
<dbReference type="SUPFAM" id="SSF53955">
    <property type="entry name" value="Lysozyme-like"/>
    <property type="match status" value="1"/>
</dbReference>
<reference evidence="1 2" key="1">
    <citation type="journal article" date="2015" name="Genome Announc.">
        <title>Complete Genome Sequence of Cupriavidus basilensis 4G11, Isolated from the Oak Ridge Field Research Center Site.</title>
        <authorList>
            <person name="Ray J."/>
            <person name="Waters R.J."/>
            <person name="Skerker J.M."/>
            <person name="Kuehl J.V."/>
            <person name="Price M.N."/>
            <person name="Huang J."/>
            <person name="Chakraborty R."/>
            <person name="Arkin A.P."/>
            <person name="Deutschbauer A."/>
        </authorList>
    </citation>
    <scope>NUCLEOTIDE SEQUENCE [LARGE SCALE GENOMIC DNA]</scope>
    <source>
        <strain evidence="1">4G11</strain>
    </source>
</reference>